<dbReference type="EMBL" id="JAGRRH010000021">
    <property type="protein sequence ID" value="KAG7346073.1"/>
    <property type="molecule type" value="Genomic_DNA"/>
</dbReference>
<sequence length="665" mass="73372">MSAPNPTGANTEAVDAGGPPNPLSQSSSSSLLVPKVSVVTPQRKEELLLKARAERRHWIEQVPLPYSLECYQPSRSSSAFAKTLSGAPGNDLWTLPSTTAVSSGDGKGSNNLYKIQTSVVCQKYLPSATATISELYGLPTKPLKLVEEPTTSPLNLEQVAQRVESLVAPYLDAQNDDSSPQPGTLPSKEDTDVSTTETSIDKKSALEITSDPLVLQAYQDLWTSLLWPESSVLVQGMKNFLFNWTQNYFNTDDTPSLSSASTALKTYCKSTVDSLVKSNKNLVTTIEDSSRLRRSLESFVYGQVREVIRKAINESLETPNQESAKEDGDEHAPAMTPSQFEDRLLDLQFVKPSHLEIACLQDDTDKPEESELHRFLKEPIRALLSVEAYHSPFEKLQQILLVYQGVNAALLEALNKGNTGPSILPSADDVLPTIILTCIKAQPQNLLQNLQFIEQFAAPEYLRGEAGYAYTNLYGAVQFLQDLDLKGSEQVGGSSNQLSISPEDLKQGLEKCRKLRDDLVASNSVATTSKEMSNPFVDGRGLPKSLPEVKISVQEVHSAHARGETVDLQWATERQQVQPQEAPTVSSNSRSSLPDGFRRSYTFLNAQPSDIRVTDLSQLLEEYRMLVQVTEELLSERADRLTAERKQRELEQQQAMGEKLLLGDP</sequence>
<feature type="compositionally biased region" description="Low complexity" evidence="1">
    <location>
        <begin position="23"/>
        <end position="32"/>
    </location>
</feature>
<evidence type="ECO:0000313" key="4">
    <source>
        <dbReference type="Proteomes" id="UP000693970"/>
    </source>
</evidence>
<evidence type="ECO:0000313" key="3">
    <source>
        <dbReference type="EMBL" id="KAG7346073.1"/>
    </source>
</evidence>
<comment type="caution">
    <text evidence="3">The sequence shown here is derived from an EMBL/GenBank/DDBJ whole genome shotgun (WGS) entry which is preliminary data.</text>
</comment>
<feature type="compositionally biased region" description="Polar residues" evidence="1">
    <location>
        <begin position="1"/>
        <end position="10"/>
    </location>
</feature>
<dbReference type="PANTHER" id="PTHR23101:SF25">
    <property type="entry name" value="GTPASE-ACTIVATING PROTEIN AND VPS9 DOMAIN-CONTAINING PROTEIN 1"/>
    <property type="match status" value="1"/>
</dbReference>
<feature type="region of interest" description="Disordered" evidence="1">
    <location>
        <begin position="172"/>
        <end position="200"/>
    </location>
</feature>
<dbReference type="SMART" id="SM00167">
    <property type="entry name" value="VPS9"/>
    <property type="match status" value="1"/>
</dbReference>
<dbReference type="InterPro" id="IPR045046">
    <property type="entry name" value="Vps9-like"/>
</dbReference>
<dbReference type="InterPro" id="IPR003123">
    <property type="entry name" value="VPS9"/>
</dbReference>
<evidence type="ECO:0000259" key="2">
    <source>
        <dbReference type="PROSITE" id="PS51205"/>
    </source>
</evidence>
<dbReference type="PANTHER" id="PTHR23101">
    <property type="entry name" value="RAB GDP/GTP EXCHANGE FACTOR"/>
    <property type="match status" value="1"/>
</dbReference>
<dbReference type="GO" id="GO:0005085">
    <property type="term" value="F:guanyl-nucleotide exchange factor activity"/>
    <property type="evidence" value="ECO:0007669"/>
    <property type="project" value="InterPro"/>
</dbReference>
<dbReference type="OrthoDB" id="300289at2759"/>
<evidence type="ECO:0000256" key="1">
    <source>
        <dbReference type="SAM" id="MobiDB-lite"/>
    </source>
</evidence>
<organism evidence="3 4">
    <name type="scientific">Nitzschia inconspicua</name>
    <dbReference type="NCBI Taxonomy" id="303405"/>
    <lineage>
        <taxon>Eukaryota</taxon>
        <taxon>Sar</taxon>
        <taxon>Stramenopiles</taxon>
        <taxon>Ochrophyta</taxon>
        <taxon>Bacillariophyta</taxon>
        <taxon>Bacillariophyceae</taxon>
        <taxon>Bacillariophycidae</taxon>
        <taxon>Bacillariales</taxon>
        <taxon>Bacillariaceae</taxon>
        <taxon>Nitzschia</taxon>
    </lineage>
</organism>
<dbReference type="GO" id="GO:0016192">
    <property type="term" value="P:vesicle-mediated transport"/>
    <property type="evidence" value="ECO:0007669"/>
    <property type="project" value="InterPro"/>
</dbReference>
<reference evidence="3" key="2">
    <citation type="submission" date="2021-04" db="EMBL/GenBank/DDBJ databases">
        <authorList>
            <person name="Podell S."/>
        </authorList>
    </citation>
    <scope>NUCLEOTIDE SEQUENCE</scope>
    <source>
        <strain evidence="3">Hildebrandi</strain>
    </source>
</reference>
<dbReference type="AlphaFoldDB" id="A0A9K3KLT9"/>
<dbReference type="Proteomes" id="UP000693970">
    <property type="component" value="Unassembled WGS sequence"/>
</dbReference>
<feature type="region of interest" description="Disordered" evidence="1">
    <location>
        <begin position="1"/>
        <end position="32"/>
    </location>
</feature>
<dbReference type="PROSITE" id="PS51205">
    <property type="entry name" value="VPS9"/>
    <property type="match status" value="1"/>
</dbReference>
<feature type="compositionally biased region" description="Basic and acidic residues" evidence="1">
    <location>
        <begin position="323"/>
        <end position="332"/>
    </location>
</feature>
<keyword evidence="4" id="KW-1185">Reference proteome</keyword>
<name>A0A9K3KLT9_9STRA</name>
<dbReference type="Pfam" id="PF02204">
    <property type="entry name" value="VPS9"/>
    <property type="match status" value="1"/>
</dbReference>
<proteinExistence type="predicted"/>
<reference evidence="3" key="1">
    <citation type="journal article" date="2021" name="Sci. Rep.">
        <title>Diploid genomic architecture of Nitzschia inconspicua, an elite biomass production diatom.</title>
        <authorList>
            <person name="Oliver A."/>
            <person name="Podell S."/>
            <person name="Pinowska A."/>
            <person name="Traller J.C."/>
            <person name="Smith S.R."/>
            <person name="McClure R."/>
            <person name="Beliaev A."/>
            <person name="Bohutskyi P."/>
            <person name="Hill E.A."/>
            <person name="Rabines A."/>
            <person name="Zheng H."/>
            <person name="Allen L.Z."/>
            <person name="Kuo A."/>
            <person name="Grigoriev I.V."/>
            <person name="Allen A.E."/>
            <person name="Hazlebeck D."/>
            <person name="Allen E.E."/>
        </authorList>
    </citation>
    <scope>NUCLEOTIDE SEQUENCE</scope>
    <source>
        <strain evidence="3">Hildebrandi</strain>
    </source>
</reference>
<feature type="region of interest" description="Disordered" evidence="1">
    <location>
        <begin position="643"/>
        <end position="665"/>
    </location>
</feature>
<protein>
    <submittedName>
        <fullName evidence="3">Vacuolar sorting protein 9 VPS9 domain containing protein</fullName>
    </submittedName>
</protein>
<gene>
    <name evidence="3" type="ORF">IV203_005141</name>
</gene>
<accession>A0A9K3KLT9</accession>
<dbReference type="GO" id="GO:0031267">
    <property type="term" value="F:small GTPase binding"/>
    <property type="evidence" value="ECO:0007669"/>
    <property type="project" value="TreeGrafter"/>
</dbReference>
<dbReference type="GO" id="GO:0005829">
    <property type="term" value="C:cytosol"/>
    <property type="evidence" value="ECO:0007669"/>
    <property type="project" value="TreeGrafter"/>
</dbReference>
<dbReference type="GO" id="GO:0030139">
    <property type="term" value="C:endocytic vesicle"/>
    <property type="evidence" value="ECO:0007669"/>
    <property type="project" value="TreeGrafter"/>
</dbReference>
<feature type="region of interest" description="Disordered" evidence="1">
    <location>
        <begin position="315"/>
        <end position="335"/>
    </location>
</feature>
<feature type="domain" description="VPS9" evidence="2">
    <location>
        <begin position="334"/>
        <end position="489"/>
    </location>
</feature>